<evidence type="ECO:0000256" key="6">
    <source>
        <dbReference type="ARBA" id="ARBA00023136"/>
    </source>
</evidence>
<keyword evidence="9" id="KW-0762">Sugar transport</keyword>
<keyword evidence="9" id="KW-0560">Oxidoreductase</keyword>
<dbReference type="InterPro" id="IPR045262">
    <property type="entry name" value="STP/PLT_plant"/>
</dbReference>
<evidence type="ECO:0000256" key="4">
    <source>
        <dbReference type="ARBA" id="ARBA00022692"/>
    </source>
</evidence>
<dbReference type="EC" id="1.3.1.74" evidence="9"/>
<dbReference type="PANTHER" id="PTHR23500:SF30">
    <property type="entry name" value="SUGAR TRANSPORT PROTEIN 3"/>
    <property type="match status" value="1"/>
</dbReference>
<evidence type="ECO:0000313" key="9">
    <source>
        <dbReference type="EMBL" id="EEF51590.1"/>
    </source>
</evidence>
<comment type="similarity">
    <text evidence="2">Belongs to the major facilitator superfamily. Sugar transporter (TC 2.A.1.1) family.</text>
</comment>
<keyword evidence="5 7" id="KW-1133">Transmembrane helix</keyword>
<dbReference type="AlphaFoldDB" id="B9R9W3"/>
<gene>
    <name evidence="9" type="ORF">RCOM_1500970</name>
</gene>
<evidence type="ECO:0000256" key="3">
    <source>
        <dbReference type="ARBA" id="ARBA00022448"/>
    </source>
</evidence>
<accession>B9R9W3</accession>
<dbReference type="EMBL" id="EQ973773">
    <property type="protein sequence ID" value="EEF51590.1"/>
    <property type="molecule type" value="Genomic_DNA"/>
</dbReference>
<evidence type="ECO:0000313" key="10">
    <source>
        <dbReference type="Proteomes" id="UP000008311"/>
    </source>
</evidence>
<evidence type="ECO:0000256" key="2">
    <source>
        <dbReference type="ARBA" id="ARBA00010992"/>
    </source>
</evidence>
<dbReference type="GO" id="GO:0032440">
    <property type="term" value="F:2-alkenal reductase [NAD(P)H] activity"/>
    <property type="evidence" value="ECO:0007669"/>
    <property type="project" value="UniProtKB-EC"/>
</dbReference>
<dbReference type="GO" id="GO:0015144">
    <property type="term" value="F:carbohydrate transmembrane transporter activity"/>
    <property type="evidence" value="ECO:0007669"/>
    <property type="project" value="InterPro"/>
</dbReference>
<keyword evidence="4 7" id="KW-0812">Transmembrane</keyword>
<dbReference type="PANTHER" id="PTHR23500">
    <property type="entry name" value="SOLUTE CARRIER FAMILY 2, FACILITATED GLUCOSE TRANSPORTER"/>
    <property type="match status" value="1"/>
</dbReference>
<dbReference type="GO" id="GO:0016020">
    <property type="term" value="C:membrane"/>
    <property type="evidence" value="ECO:0007669"/>
    <property type="project" value="UniProtKB-SubCell"/>
</dbReference>
<dbReference type="eggNOG" id="KOG0254">
    <property type="taxonomic scope" value="Eukaryota"/>
</dbReference>
<proteinExistence type="inferred from homology"/>
<feature type="transmembrane region" description="Helical" evidence="7">
    <location>
        <begin position="119"/>
        <end position="138"/>
    </location>
</feature>
<sequence length="168" mass="18078">MAPGLAMASEGDQYNGRMTSFVFLSCMMAAMGGVIFGYDIGVPGGVTSMDPFLKKIFPDVYRKMKEEKKISNYCKFDSQLLTSFTSSLYVAGLVASFFASSVTRAFGRKPSILLGDTAFIARTALGGAAVNVSMLIFGCDLLGVGVGFANQVLHFILYDHIIFRLSSS</sequence>
<dbReference type="Pfam" id="PF00083">
    <property type="entry name" value="Sugar_tr"/>
    <property type="match status" value="1"/>
</dbReference>
<evidence type="ECO:0000256" key="5">
    <source>
        <dbReference type="ARBA" id="ARBA00022989"/>
    </source>
</evidence>
<evidence type="ECO:0000256" key="7">
    <source>
        <dbReference type="SAM" id="Phobius"/>
    </source>
</evidence>
<dbReference type="PROSITE" id="PS50850">
    <property type="entry name" value="MFS"/>
    <property type="match status" value="1"/>
</dbReference>
<dbReference type="InterPro" id="IPR036259">
    <property type="entry name" value="MFS_trans_sf"/>
</dbReference>
<dbReference type="InParanoid" id="B9R9W3"/>
<protein>
    <submittedName>
        <fullName evidence="9">Sugar transporter, putative</fullName>
        <ecNumber evidence="9">1.3.1.74</ecNumber>
    </submittedName>
</protein>
<dbReference type="Gene3D" id="1.20.1250.20">
    <property type="entry name" value="MFS general substrate transporter like domains"/>
    <property type="match status" value="1"/>
</dbReference>
<keyword evidence="10" id="KW-1185">Reference proteome</keyword>
<dbReference type="InterPro" id="IPR005828">
    <property type="entry name" value="MFS_sugar_transport-like"/>
</dbReference>
<dbReference type="SUPFAM" id="SSF103473">
    <property type="entry name" value="MFS general substrate transporter"/>
    <property type="match status" value="1"/>
</dbReference>
<feature type="transmembrane region" description="Helical" evidence="7">
    <location>
        <begin position="21"/>
        <end position="41"/>
    </location>
</feature>
<keyword evidence="6 7" id="KW-0472">Membrane</keyword>
<keyword evidence="3" id="KW-0813">Transport</keyword>
<dbReference type="Proteomes" id="UP000008311">
    <property type="component" value="Unassembled WGS sequence"/>
</dbReference>
<organism evidence="9 10">
    <name type="scientific">Ricinus communis</name>
    <name type="common">Castor bean</name>
    <dbReference type="NCBI Taxonomy" id="3988"/>
    <lineage>
        <taxon>Eukaryota</taxon>
        <taxon>Viridiplantae</taxon>
        <taxon>Streptophyta</taxon>
        <taxon>Embryophyta</taxon>
        <taxon>Tracheophyta</taxon>
        <taxon>Spermatophyta</taxon>
        <taxon>Magnoliopsida</taxon>
        <taxon>eudicotyledons</taxon>
        <taxon>Gunneridae</taxon>
        <taxon>Pentapetalae</taxon>
        <taxon>rosids</taxon>
        <taxon>fabids</taxon>
        <taxon>Malpighiales</taxon>
        <taxon>Euphorbiaceae</taxon>
        <taxon>Acalyphoideae</taxon>
        <taxon>Acalypheae</taxon>
        <taxon>Ricinus</taxon>
    </lineage>
</organism>
<dbReference type="InterPro" id="IPR020846">
    <property type="entry name" value="MFS_dom"/>
</dbReference>
<name>B9R9W3_RICCO</name>
<comment type="subcellular location">
    <subcellularLocation>
        <location evidence="1">Membrane</location>
        <topology evidence="1">Multi-pass membrane protein</topology>
    </subcellularLocation>
</comment>
<feature type="domain" description="Major facilitator superfamily (MFS) profile" evidence="8">
    <location>
        <begin position="25"/>
        <end position="168"/>
    </location>
</feature>
<reference evidence="10" key="1">
    <citation type="journal article" date="2010" name="Nat. Biotechnol.">
        <title>Draft genome sequence of the oilseed species Ricinus communis.</title>
        <authorList>
            <person name="Chan A.P."/>
            <person name="Crabtree J."/>
            <person name="Zhao Q."/>
            <person name="Lorenzi H."/>
            <person name="Orvis J."/>
            <person name="Puiu D."/>
            <person name="Melake-Berhan A."/>
            <person name="Jones K.M."/>
            <person name="Redman J."/>
            <person name="Chen G."/>
            <person name="Cahoon E.B."/>
            <person name="Gedil M."/>
            <person name="Stanke M."/>
            <person name="Haas B.J."/>
            <person name="Wortman J.R."/>
            <person name="Fraser-Liggett C.M."/>
            <person name="Ravel J."/>
            <person name="Rabinowicz P.D."/>
        </authorList>
    </citation>
    <scope>NUCLEOTIDE SEQUENCE [LARGE SCALE GENOMIC DNA]</scope>
    <source>
        <strain evidence="10">cv. Hale</strain>
    </source>
</reference>
<evidence type="ECO:0000259" key="8">
    <source>
        <dbReference type="PROSITE" id="PS50850"/>
    </source>
</evidence>
<evidence type="ECO:0000256" key="1">
    <source>
        <dbReference type="ARBA" id="ARBA00004141"/>
    </source>
</evidence>
<feature type="transmembrane region" description="Helical" evidence="7">
    <location>
        <begin position="88"/>
        <end position="107"/>
    </location>
</feature>